<proteinExistence type="predicted"/>
<sequence length="859" mass="93680">MVERPRLTQRVQAGIQRPVTLVCAPAGSGKTALVATSVERAAWVTLEATEDEPGRLWDAVLTALDLAGAVPPDSALAGLAAPVNDSRDTFMPLLVNALAALPEPVVLVLDDVHVLRSRGCLAQLAFLLLHTPDTLRLVMTARSDPPLPLHVLRVRGRLEEIRATDLAFTRDEAKALLEAHGLTLEDELIEALHTRTEGWGAGLRLAALSLQGRDDPATFVAEFAGDDRVVADYLLAEVLDRQPPKLRAFLLRTSLVDRICGSLADALTGDTHGADTLAMLERTNGFVLGVDGHREWFRYHRLFGKLLRTRAERELHAKLATLHARAARWYAERCAAVEALEHAVLAGEHDLAVEVVAAHWFDLYVRGDAAAVRELLTKVPAERLERDAELSAALACAALDVGDTDSAELHMAHAEQADHPDSRRRRYLETMALAGLGIARLEGDFDAALRAADALLAEAATHAGPEEDGAREALVHAMLGETALWAHDLERAGQELHKAVAGARAHQLDYVAVSALSYLALHDVMLHGPADDQGHGQQAIELAARRGWCKIPQTACAHAALALHAFYDLRPADAAEHLERARGAAARLRRRQLDFVIAHLDARMHGAGGEPKLGIRVLDDYEALHRHHGPPLVYERGAVAAMRARLQIQDGALEEAALTLASVEDDRSMAVTAADARLALASGDPAEAVELLEPAGDQLAMHAVTRVETLVLLAISYHENGEPGRATRALEDALALAEGNRHRWPFLELGRPMEELLRHQIRAGTAHRALVGELLDAFADRAPATRHVAPLLEPLSEREQAILRYLPTALSNREIAAELFVTTNTVKTHLRSIYRKLDVARRREAVERARDLRLLSSRR</sequence>
<comment type="caution">
    <text evidence="5">The sequence shown here is derived from an EMBL/GenBank/DDBJ whole genome shotgun (WGS) entry which is preliminary data.</text>
</comment>
<dbReference type="EMBL" id="RBIL01000002">
    <property type="protein sequence ID" value="RKQ86285.1"/>
    <property type="molecule type" value="Genomic_DNA"/>
</dbReference>
<dbReference type="InterPro" id="IPR000792">
    <property type="entry name" value="Tscrpt_reg_LuxR_C"/>
</dbReference>
<dbReference type="Gene3D" id="1.10.10.10">
    <property type="entry name" value="Winged helix-like DNA-binding domain superfamily/Winged helix DNA-binding domain"/>
    <property type="match status" value="1"/>
</dbReference>
<dbReference type="Pfam" id="PF00196">
    <property type="entry name" value="GerE"/>
    <property type="match status" value="1"/>
</dbReference>
<evidence type="ECO:0000313" key="5">
    <source>
        <dbReference type="EMBL" id="RKQ86285.1"/>
    </source>
</evidence>
<protein>
    <submittedName>
        <fullName evidence="5">LuxR family maltose regulon positive regulatory protein</fullName>
    </submittedName>
</protein>
<dbReference type="AlphaFoldDB" id="A0A660KYY8"/>
<reference evidence="5 6" key="1">
    <citation type="submission" date="2018-10" db="EMBL/GenBank/DDBJ databases">
        <title>Genomic Encyclopedia of Archaeal and Bacterial Type Strains, Phase II (KMG-II): from individual species to whole genera.</title>
        <authorList>
            <person name="Goeker M."/>
        </authorList>
    </citation>
    <scope>NUCLEOTIDE SEQUENCE [LARGE SCALE GENOMIC DNA]</scope>
    <source>
        <strain evidence="5 6">DSM 14954</strain>
    </source>
</reference>
<dbReference type="InterPro" id="IPR036388">
    <property type="entry name" value="WH-like_DNA-bd_sf"/>
</dbReference>
<keyword evidence="1" id="KW-0805">Transcription regulation</keyword>
<dbReference type="PRINTS" id="PR00038">
    <property type="entry name" value="HTHLUXR"/>
</dbReference>
<dbReference type="GO" id="GO:0006355">
    <property type="term" value="P:regulation of DNA-templated transcription"/>
    <property type="evidence" value="ECO:0007669"/>
    <property type="project" value="InterPro"/>
</dbReference>
<dbReference type="CDD" id="cd06170">
    <property type="entry name" value="LuxR_C_like"/>
    <property type="match status" value="1"/>
</dbReference>
<dbReference type="PROSITE" id="PS50043">
    <property type="entry name" value="HTH_LUXR_2"/>
    <property type="match status" value="1"/>
</dbReference>
<feature type="domain" description="HTH luxR-type" evidence="4">
    <location>
        <begin position="788"/>
        <end position="853"/>
    </location>
</feature>
<accession>A0A660KYY8</accession>
<evidence type="ECO:0000256" key="3">
    <source>
        <dbReference type="ARBA" id="ARBA00023163"/>
    </source>
</evidence>
<name>A0A660KYY8_9ACTN</name>
<evidence type="ECO:0000256" key="2">
    <source>
        <dbReference type="ARBA" id="ARBA00023125"/>
    </source>
</evidence>
<dbReference type="SMART" id="SM00421">
    <property type="entry name" value="HTH_LUXR"/>
    <property type="match status" value="1"/>
</dbReference>
<keyword evidence="2" id="KW-0238">DNA-binding</keyword>
<evidence type="ECO:0000256" key="1">
    <source>
        <dbReference type="ARBA" id="ARBA00023015"/>
    </source>
</evidence>
<gene>
    <name evidence="5" type="ORF">C8N24_4295</name>
</gene>
<dbReference type="InterPro" id="IPR011990">
    <property type="entry name" value="TPR-like_helical_dom_sf"/>
</dbReference>
<dbReference type="InterPro" id="IPR027417">
    <property type="entry name" value="P-loop_NTPase"/>
</dbReference>
<evidence type="ECO:0000313" key="6">
    <source>
        <dbReference type="Proteomes" id="UP000278962"/>
    </source>
</evidence>
<dbReference type="SUPFAM" id="SSF52540">
    <property type="entry name" value="P-loop containing nucleoside triphosphate hydrolases"/>
    <property type="match status" value="1"/>
</dbReference>
<dbReference type="Proteomes" id="UP000278962">
    <property type="component" value="Unassembled WGS sequence"/>
</dbReference>
<dbReference type="InterPro" id="IPR059106">
    <property type="entry name" value="WHD_MalT"/>
</dbReference>
<evidence type="ECO:0000259" key="4">
    <source>
        <dbReference type="PROSITE" id="PS50043"/>
    </source>
</evidence>
<dbReference type="Pfam" id="PF25873">
    <property type="entry name" value="WHD_MalT"/>
    <property type="match status" value="1"/>
</dbReference>
<dbReference type="GO" id="GO:0003677">
    <property type="term" value="F:DNA binding"/>
    <property type="evidence" value="ECO:0007669"/>
    <property type="project" value="UniProtKB-KW"/>
</dbReference>
<dbReference type="SUPFAM" id="SSF46894">
    <property type="entry name" value="C-terminal effector domain of the bipartite response regulators"/>
    <property type="match status" value="1"/>
</dbReference>
<organism evidence="5 6">
    <name type="scientific">Solirubrobacter pauli</name>
    <dbReference type="NCBI Taxonomy" id="166793"/>
    <lineage>
        <taxon>Bacteria</taxon>
        <taxon>Bacillati</taxon>
        <taxon>Actinomycetota</taxon>
        <taxon>Thermoleophilia</taxon>
        <taxon>Solirubrobacterales</taxon>
        <taxon>Solirubrobacteraceae</taxon>
        <taxon>Solirubrobacter</taxon>
    </lineage>
</organism>
<dbReference type="InterPro" id="IPR016032">
    <property type="entry name" value="Sig_transdc_resp-reg_C-effctor"/>
</dbReference>
<dbReference type="PANTHER" id="PTHR44688">
    <property type="entry name" value="DNA-BINDING TRANSCRIPTIONAL ACTIVATOR DEVR_DOSR"/>
    <property type="match status" value="1"/>
</dbReference>
<dbReference type="PANTHER" id="PTHR44688:SF16">
    <property type="entry name" value="DNA-BINDING TRANSCRIPTIONAL ACTIVATOR DEVR_DOSR"/>
    <property type="match status" value="1"/>
</dbReference>
<keyword evidence="3" id="KW-0804">Transcription</keyword>
<keyword evidence="6" id="KW-1185">Reference proteome</keyword>
<dbReference type="Gene3D" id="1.25.40.10">
    <property type="entry name" value="Tetratricopeptide repeat domain"/>
    <property type="match status" value="1"/>
</dbReference>